<evidence type="ECO:0000256" key="6">
    <source>
        <dbReference type="SAM" id="MobiDB-lite"/>
    </source>
</evidence>
<feature type="transmembrane region" description="Helical" evidence="7">
    <location>
        <begin position="304"/>
        <end position="326"/>
    </location>
</feature>
<feature type="domain" description="Major facilitator superfamily (MFS) profile" evidence="8">
    <location>
        <begin position="40"/>
        <end position="469"/>
    </location>
</feature>
<evidence type="ECO:0000256" key="4">
    <source>
        <dbReference type="ARBA" id="ARBA00022989"/>
    </source>
</evidence>
<accession>A0A9Q9EPC2</accession>
<comment type="subcellular location">
    <subcellularLocation>
        <location evidence="1">Membrane</location>
        <topology evidence="1">Multi-pass membrane protein</topology>
    </subcellularLocation>
</comment>
<evidence type="ECO:0000313" key="10">
    <source>
        <dbReference type="Proteomes" id="UP001056384"/>
    </source>
</evidence>
<dbReference type="InterPro" id="IPR011701">
    <property type="entry name" value="MFS"/>
</dbReference>
<feature type="transmembrane region" description="Helical" evidence="7">
    <location>
        <begin position="374"/>
        <end position="399"/>
    </location>
</feature>
<evidence type="ECO:0000256" key="3">
    <source>
        <dbReference type="ARBA" id="ARBA00022692"/>
    </source>
</evidence>
<feature type="transmembrane region" description="Helical" evidence="7">
    <location>
        <begin position="167"/>
        <end position="187"/>
    </location>
</feature>
<feature type="transmembrane region" description="Helical" evidence="7">
    <location>
        <begin position="193"/>
        <end position="213"/>
    </location>
</feature>
<evidence type="ECO:0000256" key="2">
    <source>
        <dbReference type="ARBA" id="ARBA00008335"/>
    </source>
</evidence>
<dbReference type="OrthoDB" id="3936150at2759"/>
<keyword evidence="4 7" id="KW-1133">Transmembrane helix</keyword>
<dbReference type="InterPro" id="IPR020846">
    <property type="entry name" value="MFS_dom"/>
</dbReference>
<feature type="transmembrane region" description="Helical" evidence="7">
    <location>
        <begin position="38"/>
        <end position="55"/>
    </location>
</feature>
<feature type="transmembrane region" description="Helical" evidence="7">
    <location>
        <begin position="134"/>
        <end position="155"/>
    </location>
</feature>
<dbReference type="FunFam" id="1.20.1250.20:FF:000082">
    <property type="entry name" value="MFS multidrug transporter, putative"/>
    <property type="match status" value="1"/>
</dbReference>
<dbReference type="GO" id="GO:0015606">
    <property type="term" value="F:spermidine transmembrane transporter activity"/>
    <property type="evidence" value="ECO:0007669"/>
    <property type="project" value="TreeGrafter"/>
</dbReference>
<feature type="transmembrane region" description="Helical" evidence="7">
    <location>
        <begin position="419"/>
        <end position="436"/>
    </location>
</feature>
<dbReference type="InterPro" id="IPR036259">
    <property type="entry name" value="MFS_trans_sf"/>
</dbReference>
<evidence type="ECO:0000313" key="9">
    <source>
        <dbReference type="EMBL" id="USW56373.1"/>
    </source>
</evidence>
<proteinExistence type="inferred from homology"/>
<reference evidence="9" key="1">
    <citation type="submission" date="2022-06" db="EMBL/GenBank/DDBJ databases">
        <title>Complete genome sequences of two strains of the flax pathogen Septoria linicola.</title>
        <authorList>
            <person name="Lapalu N."/>
            <person name="Simon A."/>
            <person name="Demenou B."/>
            <person name="Paumier D."/>
            <person name="Guillot M.-P."/>
            <person name="Gout L."/>
            <person name="Valade R."/>
        </authorList>
    </citation>
    <scope>NUCLEOTIDE SEQUENCE</scope>
    <source>
        <strain evidence="9">SE15195</strain>
    </source>
</reference>
<feature type="transmembrane region" description="Helical" evidence="7">
    <location>
        <begin position="347"/>
        <end position="368"/>
    </location>
</feature>
<dbReference type="PROSITE" id="PS50850">
    <property type="entry name" value="MFS"/>
    <property type="match status" value="1"/>
</dbReference>
<name>A0A9Q9EPC2_9PEZI</name>
<feature type="compositionally biased region" description="Basic and acidic residues" evidence="6">
    <location>
        <begin position="1"/>
        <end position="22"/>
    </location>
</feature>
<feature type="transmembrane region" description="Helical" evidence="7">
    <location>
        <begin position="75"/>
        <end position="97"/>
    </location>
</feature>
<keyword evidence="3 7" id="KW-0812">Transmembrane</keyword>
<dbReference type="EMBL" id="CP099425">
    <property type="protein sequence ID" value="USW56373.1"/>
    <property type="molecule type" value="Genomic_DNA"/>
</dbReference>
<sequence length="479" mass="52476">MQAELGDEKSSSPPESAKDWNGPHDGANPLNWPKWKRLYHTLIPTSIAFLCPFGSSVYTPGLKQVMSEFAVSREVVLLPFVFYLLGLSFGPVMAAPLSETGRKVVYLSALPISAAFTLGAGFSPSIAPLIVCRFFAGLFSSPGLSIGTGTISDVWTPDKRAIPMSMFVSFTQVGPALGSVIGGFVTLERSWRWTQWVMLFGSALVIALTMGMSETYKSVILRKRAKALNIEGPPSPHANKSAMETIKSFATKTIVRPLHMMCTEPIVTLFDLYVAFNFGLLNAFFASFSWVFENVYGFGIGVTGLTYLGQLVGTFIGLGIMIWISIYRWPRQAAAKSQEGTKLEPEYRLLSAKIGAPCLPISLFWFGWTARSSVLWLSPVAAEALFACGNLLIFITASLYLTDCYGAQYGASAWSSNTFLRYLFAFIFPLFSVQMYEGPGPGWASSLLGFCTLALVPIPFAFDRYGKWLRSKSSYSSGE</sequence>
<feature type="region of interest" description="Disordered" evidence="6">
    <location>
        <begin position="1"/>
        <end position="25"/>
    </location>
</feature>
<dbReference type="GO" id="GO:0000297">
    <property type="term" value="F:spermine transmembrane transporter activity"/>
    <property type="evidence" value="ECO:0007669"/>
    <property type="project" value="TreeGrafter"/>
</dbReference>
<dbReference type="Pfam" id="PF07690">
    <property type="entry name" value="MFS_1"/>
    <property type="match status" value="1"/>
</dbReference>
<dbReference type="Gene3D" id="1.20.1250.20">
    <property type="entry name" value="MFS general substrate transporter like domains"/>
    <property type="match status" value="1"/>
</dbReference>
<protein>
    <submittedName>
        <fullName evidence="9">Major facilitator superfamily, MFS transporter superfamily</fullName>
    </submittedName>
</protein>
<keyword evidence="10" id="KW-1185">Reference proteome</keyword>
<feature type="transmembrane region" description="Helical" evidence="7">
    <location>
        <begin position="442"/>
        <end position="462"/>
    </location>
</feature>
<evidence type="ECO:0000259" key="8">
    <source>
        <dbReference type="PROSITE" id="PS50850"/>
    </source>
</evidence>
<gene>
    <name evidence="9" type="ORF">Slin15195_G096920</name>
</gene>
<dbReference type="SUPFAM" id="SSF103473">
    <property type="entry name" value="MFS general substrate transporter"/>
    <property type="match status" value="1"/>
</dbReference>
<dbReference type="AlphaFoldDB" id="A0A9Q9EPC2"/>
<keyword evidence="5 7" id="KW-0472">Membrane</keyword>
<feature type="transmembrane region" description="Helical" evidence="7">
    <location>
        <begin position="266"/>
        <end position="292"/>
    </location>
</feature>
<comment type="similarity">
    <text evidence="2">Belongs to the major facilitator superfamily.</text>
</comment>
<dbReference type="PANTHER" id="PTHR23502:SF38">
    <property type="entry name" value="POLYAMINE TRANSPORTER 4"/>
    <property type="match status" value="1"/>
</dbReference>
<feature type="transmembrane region" description="Helical" evidence="7">
    <location>
        <begin position="104"/>
        <end position="122"/>
    </location>
</feature>
<evidence type="ECO:0000256" key="5">
    <source>
        <dbReference type="ARBA" id="ARBA00023136"/>
    </source>
</evidence>
<dbReference type="Proteomes" id="UP001056384">
    <property type="component" value="Chromosome 8"/>
</dbReference>
<evidence type="ECO:0000256" key="1">
    <source>
        <dbReference type="ARBA" id="ARBA00004141"/>
    </source>
</evidence>
<dbReference type="PANTHER" id="PTHR23502">
    <property type="entry name" value="MAJOR FACILITATOR SUPERFAMILY"/>
    <property type="match status" value="1"/>
</dbReference>
<evidence type="ECO:0000256" key="7">
    <source>
        <dbReference type="SAM" id="Phobius"/>
    </source>
</evidence>
<dbReference type="GO" id="GO:0005886">
    <property type="term" value="C:plasma membrane"/>
    <property type="evidence" value="ECO:0007669"/>
    <property type="project" value="TreeGrafter"/>
</dbReference>
<dbReference type="CDD" id="cd17323">
    <property type="entry name" value="MFS_Tpo1_MDR_like"/>
    <property type="match status" value="1"/>
</dbReference>
<organism evidence="9 10">
    <name type="scientific">Septoria linicola</name>
    <dbReference type="NCBI Taxonomy" id="215465"/>
    <lineage>
        <taxon>Eukaryota</taxon>
        <taxon>Fungi</taxon>
        <taxon>Dikarya</taxon>
        <taxon>Ascomycota</taxon>
        <taxon>Pezizomycotina</taxon>
        <taxon>Dothideomycetes</taxon>
        <taxon>Dothideomycetidae</taxon>
        <taxon>Mycosphaerellales</taxon>
        <taxon>Mycosphaerellaceae</taxon>
        <taxon>Septoria</taxon>
    </lineage>
</organism>